<keyword evidence="3" id="KW-1185">Reference proteome</keyword>
<dbReference type="PANTHER" id="PTHR43194">
    <property type="entry name" value="HYDROLASE ALPHA/BETA FOLD FAMILY"/>
    <property type="match status" value="1"/>
</dbReference>
<feature type="domain" description="AB hydrolase-1" evidence="1">
    <location>
        <begin position="22"/>
        <end position="257"/>
    </location>
</feature>
<comment type="caution">
    <text evidence="2">The sequence shown here is derived from an EMBL/GenBank/DDBJ whole genome shotgun (WGS) entry which is preliminary data.</text>
</comment>
<dbReference type="AlphaFoldDB" id="A0ABD6AX89"/>
<protein>
    <submittedName>
        <fullName evidence="2">Alpha/beta fold hydrolase</fullName>
    </submittedName>
</protein>
<evidence type="ECO:0000313" key="3">
    <source>
        <dbReference type="Proteomes" id="UP001597187"/>
    </source>
</evidence>
<evidence type="ECO:0000259" key="1">
    <source>
        <dbReference type="Pfam" id="PF00561"/>
    </source>
</evidence>
<dbReference type="PRINTS" id="PR00111">
    <property type="entry name" value="ABHYDROLASE"/>
</dbReference>
<dbReference type="InterPro" id="IPR000073">
    <property type="entry name" value="AB_hydrolase_1"/>
</dbReference>
<dbReference type="PANTHER" id="PTHR43194:SF2">
    <property type="entry name" value="PEROXISOMAL MEMBRANE PROTEIN LPX1"/>
    <property type="match status" value="1"/>
</dbReference>
<proteinExistence type="predicted"/>
<keyword evidence="2" id="KW-0378">Hydrolase</keyword>
<dbReference type="EMBL" id="JBHUDC010000005">
    <property type="protein sequence ID" value="MFD1513985.1"/>
    <property type="molecule type" value="Genomic_DNA"/>
</dbReference>
<dbReference type="RefSeq" id="WP_250873942.1">
    <property type="nucleotide sequence ID" value="NZ_JALXFV010000005.1"/>
</dbReference>
<dbReference type="Pfam" id="PF00561">
    <property type="entry name" value="Abhydrolase_1"/>
    <property type="match status" value="1"/>
</dbReference>
<gene>
    <name evidence="2" type="ORF">ACFSBT_11915</name>
</gene>
<organism evidence="2 3">
    <name type="scientific">Halomarina rubra</name>
    <dbReference type="NCBI Taxonomy" id="2071873"/>
    <lineage>
        <taxon>Archaea</taxon>
        <taxon>Methanobacteriati</taxon>
        <taxon>Methanobacteriota</taxon>
        <taxon>Stenosarchaea group</taxon>
        <taxon>Halobacteria</taxon>
        <taxon>Halobacteriales</taxon>
        <taxon>Natronomonadaceae</taxon>
        <taxon>Halomarina</taxon>
    </lineage>
</organism>
<name>A0ABD6AX89_9EURY</name>
<dbReference type="GO" id="GO:0016787">
    <property type="term" value="F:hydrolase activity"/>
    <property type="evidence" value="ECO:0007669"/>
    <property type="project" value="UniProtKB-KW"/>
</dbReference>
<dbReference type="Proteomes" id="UP001597187">
    <property type="component" value="Unassembled WGS sequence"/>
</dbReference>
<accession>A0ABD6AX89</accession>
<dbReference type="SUPFAM" id="SSF53474">
    <property type="entry name" value="alpha/beta-Hydrolases"/>
    <property type="match status" value="1"/>
</dbReference>
<dbReference type="Gene3D" id="3.40.50.1820">
    <property type="entry name" value="alpha/beta hydrolase"/>
    <property type="match status" value="1"/>
</dbReference>
<dbReference type="InterPro" id="IPR029058">
    <property type="entry name" value="AB_hydrolase_fold"/>
</dbReference>
<reference evidence="2 3" key="1">
    <citation type="journal article" date="2019" name="Int. J. Syst. Evol. Microbiol.">
        <title>The Global Catalogue of Microorganisms (GCM) 10K type strain sequencing project: providing services to taxonomists for standard genome sequencing and annotation.</title>
        <authorList>
            <consortium name="The Broad Institute Genomics Platform"/>
            <consortium name="The Broad Institute Genome Sequencing Center for Infectious Disease"/>
            <person name="Wu L."/>
            <person name="Ma J."/>
        </authorList>
    </citation>
    <scope>NUCLEOTIDE SEQUENCE [LARGE SCALE GENOMIC DNA]</scope>
    <source>
        <strain evidence="2 3">CGMCC 1.12563</strain>
    </source>
</reference>
<dbReference type="InterPro" id="IPR050228">
    <property type="entry name" value="Carboxylesterase_BioH"/>
</dbReference>
<sequence length="283" mass="31109">MSYVETEDGAELHYDERGDGDTVLLVHGWTMDAEYWWQKNVDVLAADHHVVSYDLRGHGRSEAGDGEHTLARYAADLDHLVGALDLDDVTLVGWSMGAAVVLTYVDRYGTDALRALVLADQSPHFYSEEGWEYPLFGEFSAEALDGVVAGMHAARAETVKPLLGTFFAVPPEAETVDEMYERTARTPTEAATAVLTDMARTDLRPALAAIDVPTLLCYGERSAVFPGDVGGWLEATIPDAELVRFEESGHCPQWEEPEKFNAELTAFVDRTRDRDTRVAGPSA</sequence>
<evidence type="ECO:0000313" key="2">
    <source>
        <dbReference type="EMBL" id="MFD1513985.1"/>
    </source>
</evidence>